<proteinExistence type="predicted"/>
<dbReference type="AlphaFoldDB" id="W9VH75"/>
<protein>
    <recommendedName>
        <fullName evidence="1">Trypsin-co-occurring domain-containing protein</fullName>
    </recommendedName>
</protein>
<organism evidence="2 3">
    <name type="scientific">Imhoffiella purpurea</name>
    <dbReference type="NCBI Taxonomy" id="1249627"/>
    <lineage>
        <taxon>Bacteria</taxon>
        <taxon>Pseudomonadati</taxon>
        <taxon>Pseudomonadota</taxon>
        <taxon>Gammaproteobacteria</taxon>
        <taxon>Chromatiales</taxon>
        <taxon>Chromatiaceae</taxon>
        <taxon>Imhoffiella</taxon>
    </lineage>
</organism>
<dbReference type="EMBL" id="AONC01000027">
    <property type="protein sequence ID" value="EXJ15392.1"/>
    <property type="molecule type" value="Genomic_DNA"/>
</dbReference>
<gene>
    <name evidence="2" type="ORF">D779_1488</name>
</gene>
<feature type="domain" description="Trypsin-co-occurring" evidence="1">
    <location>
        <begin position="16"/>
        <end position="102"/>
    </location>
</feature>
<name>W9VH75_9GAMM</name>
<dbReference type="InterPro" id="IPR045794">
    <property type="entry name" value="Trypco1"/>
</dbReference>
<sequence>MQDRERTEWQPLDLGGGAKAYLEVAPRGRQEVGVLDAIPFDRVAETLTRIAQGLESAIDTVKPSKASVEIGVEFGLEAGEVVALIARGTGKANLKVTLEWDKSQP</sequence>
<dbReference type="Pfam" id="PF19493">
    <property type="entry name" value="Trypco1"/>
    <property type="match status" value="1"/>
</dbReference>
<evidence type="ECO:0000259" key="1">
    <source>
        <dbReference type="Pfam" id="PF19493"/>
    </source>
</evidence>
<comment type="caution">
    <text evidence="2">The sequence shown here is derived from an EMBL/GenBank/DDBJ whole genome shotgun (WGS) entry which is preliminary data.</text>
</comment>
<keyword evidence="3" id="KW-1185">Reference proteome</keyword>
<accession>W9VH75</accession>
<dbReference type="NCBIfam" id="NF041216">
    <property type="entry name" value="CU044_2847_fam"/>
    <property type="match status" value="1"/>
</dbReference>
<evidence type="ECO:0000313" key="2">
    <source>
        <dbReference type="EMBL" id="EXJ15392.1"/>
    </source>
</evidence>
<dbReference type="OrthoDB" id="9255938at2"/>
<reference evidence="2 3" key="1">
    <citation type="submission" date="2012-11" db="EMBL/GenBank/DDBJ databases">
        <title>Genome assembly of Thiorhodococcus sp. AK35.</title>
        <authorList>
            <person name="Nupur N."/>
            <person name="Khatri I."/>
            <person name="Subramanian S."/>
            <person name="Pinnaka A."/>
        </authorList>
    </citation>
    <scope>NUCLEOTIDE SEQUENCE [LARGE SCALE GENOMIC DNA]</scope>
    <source>
        <strain evidence="2 3">AK35</strain>
    </source>
</reference>
<evidence type="ECO:0000313" key="3">
    <source>
        <dbReference type="Proteomes" id="UP000019460"/>
    </source>
</evidence>
<dbReference type="eggNOG" id="ENOG5031D1G">
    <property type="taxonomic scope" value="Bacteria"/>
</dbReference>
<dbReference type="STRING" id="1249627.D779_1488"/>
<dbReference type="RefSeq" id="WP_043753044.1">
    <property type="nucleotide sequence ID" value="NZ_AONC01000027.1"/>
</dbReference>
<dbReference type="Proteomes" id="UP000019460">
    <property type="component" value="Unassembled WGS sequence"/>
</dbReference>